<evidence type="ECO:0000256" key="2">
    <source>
        <dbReference type="SAM" id="Phobius"/>
    </source>
</evidence>
<feature type="transmembrane region" description="Helical" evidence="2">
    <location>
        <begin position="30"/>
        <end position="54"/>
    </location>
</feature>
<evidence type="ECO:0000313" key="3">
    <source>
        <dbReference type="EMBL" id="MFC0239194.1"/>
    </source>
</evidence>
<keyword evidence="4" id="KW-1185">Reference proteome</keyword>
<accession>A0ABV6ELV6</accession>
<dbReference type="Proteomes" id="UP001589775">
    <property type="component" value="Unassembled WGS sequence"/>
</dbReference>
<dbReference type="EMBL" id="JBHLWM010000001">
    <property type="protein sequence ID" value="MFC0239194.1"/>
    <property type="molecule type" value="Genomic_DNA"/>
</dbReference>
<name>A0ABV6ELV6_9BRAD</name>
<feature type="region of interest" description="Disordered" evidence="1">
    <location>
        <begin position="1"/>
        <end position="21"/>
    </location>
</feature>
<feature type="compositionally biased region" description="Polar residues" evidence="1">
    <location>
        <begin position="1"/>
        <end position="10"/>
    </location>
</feature>
<sequence length="57" mass="5966">MTMTARSTAKTTHRKSHTASADTAGLATVIALNLTNMATVMASSATVLLCLLIAKRF</sequence>
<evidence type="ECO:0000256" key="1">
    <source>
        <dbReference type="SAM" id="MobiDB-lite"/>
    </source>
</evidence>
<protein>
    <submittedName>
        <fullName evidence="3">Uncharacterized protein</fullName>
    </submittedName>
</protein>
<reference evidence="3 4" key="1">
    <citation type="submission" date="2024-09" db="EMBL/GenBank/DDBJ databases">
        <authorList>
            <person name="Sun Q."/>
            <person name="Mori K."/>
        </authorList>
    </citation>
    <scope>NUCLEOTIDE SEQUENCE [LARGE SCALE GENOMIC DNA]</scope>
    <source>
        <strain evidence="3 4">KCTC 23279</strain>
    </source>
</reference>
<keyword evidence="2" id="KW-0472">Membrane</keyword>
<keyword evidence="2" id="KW-0812">Transmembrane</keyword>
<proteinExistence type="predicted"/>
<keyword evidence="2" id="KW-1133">Transmembrane helix</keyword>
<evidence type="ECO:0000313" key="4">
    <source>
        <dbReference type="Proteomes" id="UP001589775"/>
    </source>
</evidence>
<dbReference type="RefSeq" id="WP_378383776.1">
    <property type="nucleotide sequence ID" value="NZ_JBHLWM010000001.1"/>
</dbReference>
<comment type="caution">
    <text evidence="3">The sequence shown here is derived from an EMBL/GenBank/DDBJ whole genome shotgun (WGS) entry which is preliminary data.</text>
</comment>
<organism evidence="3 4">
    <name type="scientific">Rhodopseudomonas telluris</name>
    <dbReference type="NCBI Taxonomy" id="644215"/>
    <lineage>
        <taxon>Bacteria</taxon>
        <taxon>Pseudomonadati</taxon>
        <taxon>Pseudomonadota</taxon>
        <taxon>Alphaproteobacteria</taxon>
        <taxon>Hyphomicrobiales</taxon>
        <taxon>Nitrobacteraceae</taxon>
        <taxon>Rhodopseudomonas</taxon>
    </lineage>
</organism>
<gene>
    <name evidence="3" type="ORF">ACFFJ6_01895</name>
</gene>